<sequence>MKTLDHIDYRILDLLQVDAKYTIKEIAAELGMTATPVYERIRRMEEEGYIKRYVALVNKDKLDFHVVVFCSVSLKEHSRQVLKSFEQQIRTFPEIVECYHIAGTFDYLLKVIVRNMAEYQEFMVNHLASMEELGQVQSSFVMSEIKHSTGLRLDGNGNGNVA</sequence>
<dbReference type="PROSITE" id="PS00519">
    <property type="entry name" value="HTH_ASNC_1"/>
    <property type="match status" value="1"/>
</dbReference>
<dbReference type="PRINTS" id="PR00033">
    <property type="entry name" value="HTHASNC"/>
</dbReference>
<dbReference type="GO" id="GO:0043200">
    <property type="term" value="P:response to amino acid"/>
    <property type="evidence" value="ECO:0007669"/>
    <property type="project" value="TreeGrafter"/>
</dbReference>
<dbReference type="PANTHER" id="PTHR30154">
    <property type="entry name" value="LEUCINE-RESPONSIVE REGULATORY PROTEIN"/>
    <property type="match status" value="1"/>
</dbReference>
<keyword evidence="1" id="KW-0805">Transcription regulation</keyword>
<dbReference type="GO" id="GO:0043565">
    <property type="term" value="F:sequence-specific DNA binding"/>
    <property type="evidence" value="ECO:0007669"/>
    <property type="project" value="InterPro"/>
</dbReference>
<dbReference type="CDD" id="cd00090">
    <property type="entry name" value="HTH_ARSR"/>
    <property type="match status" value="1"/>
</dbReference>
<dbReference type="KEGG" id="hhy:Halhy_1965"/>
<dbReference type="InterPro" id="IPR036390">
    <property type="entry name" value="WH_DNA-bd_sf"/>
</dbReference>
<evidence type="ECO:0000256" key="2">
    <source>
        <dbReference type="ARBA" id="ARBA00023125"/>
    </source>
</evidence>
<dbReference type="Proteomes" id="UP000008461">
    <property type="component" value="Chromosome"/>
</dbReference>
<dbReference type="InterPro" id="IPR019888">
    <property type="entry name" value="Tscrpt_reg_AsnC-like"/>
</dbReference>
<dbReference type="OrthoDB" id="9800326at2"/>
<dbReference type="SMART" id="SM00344">
    <property type="entry name" value="HTH_ASNC"/>
    <property type="match status" value="1"/>
</dbReference>
<proteinExistence type="predicted"/>
<dbReference type="SUPFAM" id="SSF54909">
    <property type="entry name" value="Dimeric alpha+beta barrel"/>
    <property type="match status" value="1"/>
</dbReference>
<dbReference type="PROSITE" id="PS50956">
    <property type="entry name" value="HTH_ASNC_2"/>
    <property type="match status" value="1"/>
</dbReference>
<dbReference type="Gene3D" id="3.30.70.920">
    <property type="match status" value="1"/>
</dbReference>
<dbReference type="SUPFAM" id="SSF46785">
    <property type="entry name" value="Winged helix' DNA-binding domain"/>
    <property type="match status" value="1"/>
</dbReference>
<dbReference type="PANTHER" id="PTHR30154:SF34">
    <property type="entry name" value="TRANSCRIPTIONAL REGULATOR AZLB"/>
    <property type="match status" value="1"/>
</dbReference>
<dbReference type="STRING" id="760192.Halhy_1965"/>
<keyword evidence="6" id="KW-1185">Reference proteome</keyword>
<accession>F4L6K7</accession>
<dbReference type="Gene3D" id="1.10.10.10">
    <property type="entry name" value="Winged helix-like DNA-binding domain superfamily/Winged helix DNA-binding domain"/>
    <property type="match status" value="1"/>
</dbReference>
<dbReference type="EMBL" id="CP002691">
    <property type="protein sequence ID" value="AEE49850.1"/>
    <property type="molecule type" value="Genomic_DNA"/>
</dbReference>
<keyword evidence="2" id="KW-0238">DNA-binding</keyword>
<dbReference type="GO" id="GO:0006355">
    <property type="term" value="P:regulation of DNA-templated transcription"/>
    <property type="evidence" value="ECO:0007669"/>
    <property type="project" value="UniProtKB-ARBA"/>
</dbReference>
<dbReference type="Pfam" id="PF01037">
    <property type="entry name" value="AsnC_trans_reg"/>
    <property type="match status" value="1"/>
</dbReference>
<feature type="domain" description="HTH asnC-type" evidence="4">
    <location>
        <begin position="4"/>
        <end position="65"/>
    </location>
</feature>
<dbReference type="AlphaFoldDB" id="F4L6K7"/>
<evidence type="ECO:0000259" key="4">
    <source>
        <dbReference type="PROSITE" id="PS50956"/>
    </source>
</evidence>
<evidence type="ECO:0000256" key="3">
    <source>
        <dbReference type="ARBA" id="ARBA00023163"/>
    </source>
</evidence>
<dbReference type="InterPro" id="IPR000485">
    <property type="entry name" value="AsnC-type_HTH_dom"/>
</dbReference>
<evidence type="ECO:0000256" key="1">
    <source>
        <dbReference type="ARBA" id="ARBA00023015"/>
    </source>
</evidence>
<dbReference type="Pfam" id="PF13412">
    <property type="entry name" value="HTH_24"/>
    <property type="match status" value="1"/>
</dbReference>
<name>F4L6K7_HALH1</name>
<dbReference type="GO" id="GO:0005829">
    <property type="term" value="C:cytosol"/>
    <property type="evidence" value="ECO:0007669"/>
    <property type="project" value="TreeGrafter"/>
</dbReference>
<gene>
    <name evidence="5" type="ordered locus">Halhy_1965</name>
</gene>
<dbReference type="InterPro" id="IPR011008">
    <property type="entry name" value="Dimeric_a/b-barrel"/>
</dbReference>
<keyword evidence="3" id="KW-0804">Transcription</keyword>
<dbReference type="RefSeq" id="WP_013764403.1">
    <property type="nucleotide sequence ID" value="NC_015510.1"/>
</dbReference>
<evidence type="ECO:0000313" key="6">
    <source>
        <dbReference type="Proteomes" id="UP000008461"/>
    </source>
</evidence>
<dbReference type="InterPro" id="IPR011991">
    <property type="entry name" value="ArsR-like_HTH"/>
</dbReference>
<dbReference type="InterPro" id="IPR019887">
    <property type="entry name" value="Tscrpt_reg_AsnC/Lrp_C"/>
</dbReference>
<reference evidence="5 6" key="1">
    <citation type="journal article" date="2011" name="Stand. Genomic Sci.">
        <title>Complete genome sequence of Haliscomenobacter hydrossis type strain (O).</title>
        <authorList>
            <consortium name="US DOE Joint Genome Institute (JGI-PGF)"/>
            <person name="Daligault H."/>
            <person name="Lapidus A."/>
            <person name="Zeytun A."/>
            <person name="Nolan M."/>
            <person name="Lucas S."/>
            <person name="Del Rio T.G."/>
            <person name="Tice H."/>
            <person name="Cheng J.F."/>
            <person name="Tapia R."/>
            <person name="Han C."/>
            <person name="Goodwin L."/>
            <person name="Pitluck S."/>
            <person name="Liolios K."/>
            <person name="Pagani I."/>
            <person name="Ivanova N."/>
            <person name="Huntemann M."/>
            <person name="Mavromatis K."/>
            <person name="Mikhailova N."/>
            <person name="Pati A."/>
            <person name="Chen A."/>
            <person name="Palaniappan K."/>
            <person name="Land M."/>
            <person name="Hauser L."/>
            <person name="Brambilla E.M."/>
            <person name="Rohde M."/>
            <person name="Verbarg S."/>
            <person name="Goker M."/>
            <person name="Bristow J."/>
            <person name="Eisen J.A."/>
            <person name="Markowitz V."/>
            <person name="Hugenholtz P."/>
            <person name="Kyrpides N.C."/>
            <person name="Klenk H.P."/>
            <person name="Woyke T."/>
        </authorList>
    </citation>
    <scope>NUCLEOTIDE SEQUENCE [LARGE SCALE GENOMIC DNA]</scope>
    <source>
        <strain evidence="6">ATCC 27775 / DSM 1100 / LMG 10767 / O</strain>
    </source>
</reference>
<dbReference type="HOGENOM" id="CLU_091233_0_0_10"/>
<organism evidence="5 6">
    <name type="scientific">Haliscomenobacter hydrossis (strain ATCC 27775 / DSM 1100 / LMG 10767 / O)</name>
    <dbReference type="NCBI Taxonomy" id="760192"/>
    <lineage>
        <taxon>Bacteria</taxon>
        <taxon>Pseudomonadati</taxon>
        <taxon>Bacteroidota</taxon>
        <taxon>Saprospiria</taxon>
        <taxon>Saprospirales</taxon>
        <taxon>Haliscomenobacteraceae</taxon>
        <taxon>Haliscomenobacter</taxon>
    </lineage>
</organism>
<protein>
    <submittedName>
        <fullName evidence="5">Transcriptional regulator, AsnC family</fullName>
    </submittedName>
</protein>
<evidence type="ECO:0000313" key="5">
    <source>
        <dbReference type="EMBL" id="AEE49850.1"/>
    </source>
</evidence>
<dbReference type="InterPro" id="IPR036388">
    <property type="entry name" value="WH-like_DNA-bd_sf"/>
</dbReference>
<reference key="2">
    <citation type="submission" date="2011-04" db="EMBL/GenBank/DDBJ databases">
        <title>Complete sequence of chromosome of Haliscomenobacter hydrossis DSM 1100.</title>
        <authorList>
            <consortium name="US DOE Joint Genome Institute (JGI-PGF)"/>
            <person name="Lucas S."/>
            <person name="Han J."/>
            <person name="Lapidus A."/>
            <person name="Bruce D."/>
            <person name="Goodwin L."/>
            <person name="Pitluck S."/>
            <person name="Peters L."/>
            <person name="Kyrpides N."/>
            <person name="Mavromatis K."/>
            <person name="Ivanova N."/>
            <person name="Ovchinnikova G."/>
            <person name="Pagani I."/>
            <person name="Daligault H."/>
            <person name="Detter J.C."/>
            <person name="Han C."/>
            <person name="Land M."/>
            <person name="Hauser L."/>
            <person name="Markowitz V."/>
            <person name="Cheng J.-F."/>
            <person name="Hugenholtz P."/>
            <person name="Woyke T."/>
            <person name="Wu D."/>
            <person name="Verbarg S."/>
            <person name="Frueling A."/>
            <person name="Brambilla E."/>
            <person name="Klenk H.-P."/>
            <person name="Eisen J.A."/>
        </authorList>
    </citation>
    <scope>NUCLEOTIDE SEQUENCE</scope>
    <source>
        <strain>DSM 1100</strain>
    </source>
</reference>
<dbReference type="InterPro" id="IPR019885">
    <property type="entry name" value="Tscrpt_reg_HTH_AsnC-type_CS"/>
</dbReference>
<dbReference type="eggNOG" id="COG1522">
    <property type="taxonomic scope" value="Bacteria"/>
</dbReference>